<dbReference type="PROSITE" id="PS50943">
    <property type="entry name" value="HTH_CROC1"/>
    <property type="match status" value="1"/>
</dbReference>
<dbReference type="GO" id="GO:0003677">
    <property type="term" value="F:DNA binding"/>
    <property type="evidence" value="ECO:0007669"/>
    <property type="project" value="InterPro"/>
</dbReference>
<protein>
    <submittedName>
        <fullName evidence="3">XRE family transcriptional regulator</fullName>
    </submittedName>
</protein>
<feature type="domain" description="HTH cro/C1-type" evidence="2">
    <location>
        <begin position="34"/>
        <end position="81"/>
    </location>
</feature>
<organism evidence="3 4">
    <name type="scientific">Novosphingobium pentaromativorans</name>
    <dbReference type="NCBI Taxonomy" id="205844"/>
    <lineage>
        <taxon>Bacteria</taxon>
        <taxon>Pseudomonadati</taxon>
        <taxon>Pseudomonadota</taxon>
        <taxon>Alphaproteobacteria</taxon>
        <taxon>Sphingomonadales</taxon>
        <taxon>Sphingomonadaceae</taxon>
        <taxon>Novosphingobium</taxon>
    </lineage>
</organism>
<proteinExistence type="predicted"/>
<feature type="region of interest" description="Disordered" evidence="1">
    <location>
        <begin position="15"/>
        <end position="34"/>
    </location>
</feature>
<sequence length="259" mass="29026">MQTDEQRKLLGAFVRTRRESMTPEGHDRRRRTPGLRREELAARAAIGTTWVSWIEQGRNVRPSAETLARLADGLSLSTAERDYLFSLAGRHDPADPFAGAGQAAPAAIAALVGQMSWPCYALDPGWSVCTANPAAQRLFVGLFESDPVPNLLRYVFMHPAARQLLPDWAERAGRLLAEFRRDYSHGLADPRVRAVVERLQAQSRDFRESWDAQTVLAREGGSRSFRHPDDGTLHFTQHTLADVERGDFRVVFLQPEKPA</sequence>
<dbReference type="PANTHER" id="PTHR35010:SF2">
    <property type="entry name" value="BLL4672 PROTEIN"/>
    <property type="match status" value="1"/>
</dbReference>
<evidence type="ECO:0000313" key="3">
    <source>
        <dbReference type="EMBL" id="PZQ57572.1"/>
    </source>
</evidence>
<dbReference type="PANTHER" id="PTHR35010">
    <property type="entry name" value="BLL4672 PROTEIN-RELATED"/>
    <property type="match status" value="1"/>
</dbReference>
<dbReference type="Proteomes" id="UP000249082">
    <property type="component" value="Unassembled WGS sequence"/>
</dbReference>
<evidence type="ECO:0000259" key="2">
    <source>
        <dbReference type="PROSITE" id="PS50943"/>
    </source>
</evidence>
<dbReference type="Pfam" id="PF13560">
    <property type="entry name" value="HTH_31"/>
    <property type="match status" value="1"/>
</dbReference>
<accession>A0A2W5NVE3</accession>
<reference evidence="3 4" key="1">
    <citation type="submission" date="2017-08" db="EMBL/GenBank/DDBJ databases">
        <title>Infants hospitalized years apart are colonized by the same room-sourced microbial strains.</title>
        <authorList>
            <person name="Brooks B."/>
            <person name="Olm M.R."/>
            <person name="Firek B.A."/>
            <person name="Baker R."/>
            <person name="Thomas B.C."/>
            <person name="Morowitz M.J."/>
            <person name="Banfield J.F."/>
        </authorList>
    </citation>
    <scope>NUCLEOTIDE SEQUENCE [LARGE SCALE GENOMIC DNA]</scope>
    <source>
        <strain evidence="3">S2_005_002_R2_33</strain>
    </source>
</reference>
<evidence type="ECO:0000313" key="4">
    <source>
        <dbReference type="Proteomes" id="UP000249082"/>
    </source>
</evidence>
<dbReference type="InterPro" id="IPR041413">
    <property type="entry name" value="MLTR_LBD"/>
</dbReference>
<feature type="compositionally biased region" description="Basic and acidic residues" evidence="1">
    <location>
        <begin position="16"/>
        <end position="27"/>
    </location>
</feature>
<dbReference type="SUPFAM" id="SSF47413">
    <property type="entry name" value="lambda repressor-like DNA-binding domains"/>
    <property type="match status" value="1"/>
</dbReference>
<dbReference type="AlphaFoldDB" id="A0A2W5NVE3"/>
<comment type="caution">
    <text evidence="3">The sequence shown here is derived from an EMBL/GenBank/DDBJ whole genome shotgun (WGS) entry which is preliminary data.</text>
</comment>
<dbReference type="InterPro" id="IPR001387">
    <property type="entry name" value="Cro/C1-type_HTH"/>
</dbReference>
<evidence type="ECO:0000256" key="1">
    <source>
        <dbReference type="SAM" id="MobiDB-lite"/>
    </source>
</evidence>
<dbReference type="CDD" id="cd00093">
    <property type="entry name" value="HTH_XRE"/>
    <property type="match status" value="1"/>
</dbReference>
<dbReference type="EMBL" id="QFPX01000001">
    <property type="protein sequence ID" value="PZQ57572.1"/>
    <property type="molecule type" value="Genomic_DNA"/>
</dbReference>
<dbReference type="Gene3D" id="1.10.260.40">
    <property type="entry name" value="lambda repressor-like DNA-binding domains"/>
    <property type="match status" value="1"/>
</dbReference>
<dbReference type="SMART" id="SM00530">
    <property type="entry name" value="HTH_XRE"/>
    <property type="match status" value="1"/>
</dbReference>
<dbReference type="InterPro" id="IPR010982">
    <property type="entry name" value="Lambda_DNA-bd_dom_sf"/>
</dbReference>
<dbReference type="Pfam" id="PF17765">
    <property type="entry name" value="MLTR_LBD"/>
    <property type="match status" value="1"/>
</dbReference>
<dbReference type="Gene3D" id="3.30.450.180">
    <property type="match status" value="1"/>
</dbReference>
<name>A0A2W5NVE3_9SPHN</name>
<gene>
    <name evidence="3" type="ORF">DI555_01175</name>
</gene>